<dbReference type="RefSeq" id="WP_238278522.1">
    <property type="nucleotide sequence ID" value="NZ_BPQL01000037.1"/>
</dbReference>
<name>A0ABV2L4R9_9HYPH</name>
<protein>
    <submittedName>
        <fullName evidence="1">Uncharacterized protein</fullName>
    </submittedName>
</protein>
<accession>A0ABV2L4R9</accession>
<proteinExistence type="predicted"/>
<reference evidence="1 2" key="1">
    <citation type="submission" date="2024-06" db="EMBL/GenBank/DDBJ databases">
        <title>Genomic Encyclopedia of Type Strains, Phase IV (KMG-IV): sequencing the most valuable type-strain genomes for metagenomic binning, comparative biology and taxonomic classification.</title>
        <authorList>
            <person name="Goeker M."/>
        </authorList>
    </citation>
    <scope>NUCLEOTIDE SEQUENCE [LARGE SCALE GENOMIC DNA]</scope>
    <source>
        <strain evidence="1 2">DSM 21331</strain>
    </source>
</reference>
<gene>
    <name evidence="1" type="ORF">ABID43_001883</name>
</gene>
<dbReference type="EMBL" id="JBEPMM010000004">
    <property type="protein sequence ID" value="MET3692347.1"/>
    <property type="molecule type" value="Genomic_DNA"/>
</dbReference>
<organism evidence="1 2">
    <name type="scientific">Methylobacterium goesingense</name>
    <dbReference type="NCBI Taxonomy" id="243690"/>
    <lineage>
        <taxon>Bacteria</taxon>
        <taxon>Pseudomonadati</taxon>
        <taxon>Pseudomonadota</taxon>
        <taxon>Alphaproteobacteria</taxon>
        <taxon>Hyphomicrobiales</taxon>
        <taxon>Methylobacteriaceae</taxon>
        <taxon>Methylobacterium</taxon>
    </lineage>
</organism>
<keyword evidence="2" id="KW-1185">Reference proteome</keyword>
<evidence type="ECO:0000313" key="2">
    <source>
        <dbReference type="Proteomes" id="UP001549145"/>
    </source>
</evidence>
<evidence type="ECO:0000313" key="1">
    <source>
        <dbReference type="EMBL" id="MET3692347.1"/>
    </source>
</evidence>
<dbReference type="Proteomes" id="UP001549145">
    <property type="component" value="Unassembled WGS sequence"/>
</dbReference>
<dbReference type="Pfam" id="PF05354">
    <property type="entry name" value="Phage_attach"/>
    <property type="match status" value="1"/>
</dbReference>
<comment type="caution">
    <text evidence="1">The sequence shown here is derived from an EMBL/GenBank/DDBJ whole genome shotgun (WGS) entry which is preliminary data.</text>
</comment>
<sequence>MNAFQAMVDAQFEDLNLGSDAIWRAGGAEEGLPVRIRYRSPEGIVGLQGNQFDLSAMLLDIRLSEVAEPAEGDVVDVLDDEGAIRETIKVIGLAGIDARKLVRTCEVALLAPDDPDDP</sequence>
<dbReference type="InterPro" id="IPR008018">
    <property type="entry name" value="Phage_tail_attach_FII"/>
</dbReference>